<dbReference type="STRING" id="1400863.BN873_460045"/>
<reference evidence="6" key="1">
    <citation type="submission" date="2013-07" db="EMBL/GenBank/DDBJ databases">
        <authorList>
            <person name="McIlroy S."/>
        </authorList>
    </citation>
    <scope>NUCLEOTIDE SEQUENCE [LARGE SCALE GENOMIC DNA]</scope>
    <source>
        <strain evidence="6">Run_A_D11</strain>
    </source>
</reference>
<dbReference type="Pfam" id="PF13537">
    <property type="entry name" value="GATase_7"/>
    <property type="match status" value="1"/>
</dbReference>
<dbReference type="OrthoDB" id="9763290at2"/>
<dbReference type="RefSeq" id="WP_048673824.1">
    <property type="nucleotide sequence ID" value="NZ_CBTJ020000054.1"/>
</dbReference>
<dbReference type="PANTHER" id="PTHR43284">
    <property type="entry name" value="ASPARAGINE SYNTHETASE (GLUTAMINE-HYDROLYZING)"/>
    <property type="match status" value="1"/>
</dbReference>
<dbReference type="SUPFAM" id="SSF52402">
    <property type="entry name" value="Adenine nucleotide alpha hydrolases-like"/>
    <property type="match status" value="1"/>
</dbReference>
<dbReference type="InterPro" id="IPR051786">
    <property type="entry name" value="ASN_synthetase/amidase"/>
</dbReference>
<comment type="caution">
    <text evidence="6">The sequence shown here is derived from an EMBL/GenBank/DDBJ whole genome shotgun (WGS) entry which is preliminary data.</text>
</comment>
<dbReference type="PANTHER" id="PTHR43284:SF1">
    <property type="entry name" value="ASPARAGINE SYNTHETASE"/>
    <property type="match status" value="1"/>
</dbReference>
<gene>
    <name evidence="6" type="ORF">BN873_460045</name>
</gene>
<proteinExistence type="predicted"/>
<feature type="domain" description="Glutamine amidotransferase type-2" evidence="5">
    <location>
        <begin position="99"/>
        <end position="152"/>
    </location>
</feature>
<dbReference type="EMBL" id="CBTJ020000054">
    <property type="protein sequence ID" value="CDI03241.1"/>
    <property type="molecule type" value="Genomic_DNA"/>
</dbReference>
<dbReference type="Proteomes" id="UP000035760">
    <property type="component" value="Unassembled WGS sequence"/>
</dbReference>
<dbReference type="InterPro" id="IPR001962">
    <property type="entry name" value="Asn_synthase"/>
</dbReference>
<dbReference type="GO" id="GO:0005829">
    <property type="term" value="C:cytosol"/>
    <property type="evidence" value="ECO:0007669"/>
    <property type="project" value="TreeGrafter"/>
</dbReference>
<name>W6M5S9_9GAMM</name>
<dbReference type="Gene3D" id="3.40.50.620">
    <property type="entry name" value="HUPs"/>
    <property type="match status" value="1"/>
</dbReference>
<evidence type="ECO:0000256" key="2">
    <source>
        <dbReference type="ARBA" id="ARBA00012737"/>
    </source>
</evidence>
<evidence type="ECO:0000313" key="7">
    <source>
        <dbReference type="Proteomes" id="UP000035760"/>
    </source>
</evidence>
<dbReference type="AlphaFoldDB" id="W6M5S9"/>
<dbReference type="CDD" id="cd01991">
    <property type="entry name" value="Asn_synthase_B_C"/>
    <property type="match status" value="1"/>
</dbReference>
<dbReference type="GO" id="GO:0006529">
    <property type="term" value="P:asparagine biosynthetic process"/>
    <property type="evidence" value="ECO:0007669"/>
    <property type="project" value="InterPro"/>
</dbReference>
<evidence type="ECO:0000256" key="1">
    <source>
        <dbReference type="ARBA" id="ARBA00005187"/>
    </source>
</evidence>
<evidence type="ECO:0000256" key="3">
    <source>
        <dbReference type="ARBA" id="ARBA00048741"/>
    </source>
</evidence>
<comment type="catalytic activity">
    <reaction evidence="3">
        <text>L-aspartate + L-glutamine + ATP + H2O = L-asparagine + L-glutamate + AMP + diphosphate + H(+)</text>
        <dbReference type="Rhea" id="RHEA:12228"/>
        <dbReference type="ChEBI" id="CHEBI:15377"/>
        <dbReference type="ChEBI" id="CHEBI:15378"/>
        <dbReference type="ChEBI" id="CHEBI:29985"/>
        <dbReference type="ChEBI" id="CHEBI:29991"/>
        <dbReference type="ChEBI" id="CHEBI:30616"/>
        <dbReference type="ChEBI" id="CHEBI:33019"/>
        <dbReference type="ChEBI" id="CHEBI:58048"/>
        <dbReference type="ChEBI" id="CHEBI:58359"/>
        <dbReference type="ChEBI" id="CHEBI:456215"/>
        <dbReference type="EC" id="6.3.5.4"/>
    </reaction>
</comment>
<sequence>MSCLFGYCGAPTDKLLARMAGLLAHRCPQGWESIRGHLVTGETVEIGHGIANWNQESQLARQTTHDLLGYGGVLFPAEPSTGPTINSQQLLVDLRQTPDIEAQLASLTGAFVLSFAQDDSIYLLRDPAGVKVLYWTVCQGRLLFASEIKALFADPALPRQLRASALPEYLTFSFVPGAGTMFTGIEELQPGSLLRFCRGQVQVRRHFRFEELEGETVRAADDYPALVRAALEQSVAECLAVSGQQPPAVFLSGGIDSSAVLAVAAQQEPQRAFPTFSVHFGAEYARENEFVQLMVDRYRTAHRWLEIRPTNFLEQLREIIWRLDDPIGDPVTVPNYLLAQAAAEVADVVLNGEGGDPCFGGPKNLPMLLAQLYGPLPGEAPTGWLERNYLRAFQRCYQDLGILLDPALLREAGGDEAMVSLLEPFFQTSQPREFVNKLMAMNIRLKGANLILVKVEKMTAANGVLALPPLFSRRIIETSMRCPPNTKLEGAIEKSVLKKAVQDLVPEPIIARPKSGMMVPVRFWFQGDLRRYGEHLLSRKNLQRCGFFNPDYVKRLVNYEIEGVPGLRHGLKLWMLVTFLLWYEQMVEAPLPVGPVPKLIQH</sequence>
<dbReference type="Gene3D" id="3.60.20.10">
    <property type="entry name" value="Glutamine Phosphoribosylpyrophosphate, subunit 1, domain 1"/>
    <property type="match status" value="1"/>
</dbReference>
<keyword evidence="7" id="KW-1185">Reference proteome</keyword>
<dbReference type="EC" id="6.3.5.4" evidence="2"/>
<evidence type="ECO:0000313" key="6">
    <source>
        <dbReference type="EMBL" id="CDI03241.1"/>
    </source>
</evidence>
<evidence type="ECO:0000259" key="4">
    <source>
        <dbReference type="Pfam" id="PF00733"/>
    </source>
</evidence>
<evidence type="ECO:0000259" key="5">
    <source>
        <dbReference type="Pfam" id="PF13537"/>
    </source>
</evidence>
<feature type="domain" description="Asparagine synthetase" evidence="4">
    <location>
        <begin position="227"/>
        <end position="584"/>
    </location>
</feature>
<reference evidence="6" key="2">
    <citation type="submission" date="2014-03" db="EMBL/GenBank/DDBJ databases">
        <title>Candidatus Competibacter-lineage genomes retrieved from metagenomes reveal functional metabolic diversity.</title>
        <authorList>
            <person name="McIlroy S.J."/>
            <person name="Albertsen M."/>
            <person name="Andresen E.K."/>
            <person name="Saunders A.M."/>
            <person name="Kristiansen R."/>
            <person name="Stokholm-Bjerregaard M."/>
            <person name="Nielsen K.L."/>
            <person name="Nielsen P.H."/>
        </authorList>
    </citation>
    <scope>NUCLEOTIDE SEQUENCE</scope>
    <source>
        <strain evidence="6">Run_A_D11</strain>
    </source>
</reference>
<organism evidence="6 7">
    <name type="scientific">Candidatus Competibacter denitrificans Run_A_D11</name>
    <dbReference type="NCBI Taxonomy" id="1400863"/>
    <lineage>
        <taxon>Bacteria</taxon>
        <taxon>Pseudomonadati</taxon>
        <taxon>Pseudomonadota</taxon>
        <taxon>Gammaproteobacteria</taxon>
        <taxon>Candidatus Competibacteraceae</taxon>
        <taxon>Candidatus Competibacter</taxon>
    </lineage>
</organism>
<protein>
    <recommendedName>
        <fullName evidence="2">asparagine synthase (glutamine-hydrolyzing)</fullName>
        <ecNumber evidence="2">6.3.5.4</ecNumber>
    </recommendedName>
</protein>
<dbReference type="Pfam" id="PF00733">
    <property type="entry name" value="Asn_synthase"/>
    <property type="match status" value="1"/>
</dbReference>
<dbReference type="GO" id="GO:0004066">
    <property type="term" value="F:asparagine synthase (glutamine-hydrolyzing) activity"/>
    <property type="evidence" value="ECO:0007669"/>
    <property type="project" value="UniProtKB-EC"/>
</dbReference>
<dbReference type="InterPro" id="IPR014729">
    <property type="entry name" value="Rossmann-like_a/b/a_fold"/>
</dbReference>
<accession>W6M5S9</accession>
<dbReference type="InterPro" id="IPR029055">
    <property type="entry name" value="Ntn_hydrolases_N"/>
</dbReference>
<comment type="pathway">
    <text evidence="1">Amino-acid biosynthesis; L-asparagine biosynthesis; L-asparagine from L-aspartate (L-Gln route): step 1/1.</text>
</comment>
<dbReference type="SUPFAM" id="SSF56235">
    <property type="entry name" value="N-terminal nucleophile aminohydrolases (Ntn hydrolases)"/>
    <property type="match status" value="1"/>
</dbReference>
<dbReference type="InterPro" id="IPR017932">
    <property type="entry name" value="GATase_2_dom"/>
</dbReference>